<keyword evidence="3" id="KW-1185">Reference proteome</keyword>
<sequence>MKSRRLNIFAALPLAISFIAIASATATPAPTNWNEYVRPASKHIPAQAYAYLIARHVLRDAHGQQVLPVLVFSCVNHHRQAELSLNDVSIKTIARTMFQLDGIQTRYRPWHVLSNDSLIIYAGSVIGMIRSLEGHRRLNMRFTGQSGQVIEASIAVFNAHAGLMTVRTMCRSD</sequence>
<feature type="signal peptide" evidence="1">
    <location>
        <begin position="1"/>
        <end position="22"/>
    </location>
</feature>
<reference evidence="2 3" key="1">
    <citation type="submission" date="2017-01" db="EMBL/GenBank/DDBJ databases">
        <title>Draft sequence of Acidihalobacter ferrooxidans strain DSM 14175 (strain V8).</title>
        <authorList>
            <person name="Khaleque H.N."/>
            <person name="Ramsay J.P."/>
            <person name="Murphy R.J.T."/>
            <person name="Kaksonen A.H."/>
            <person name="Boxall N.J."/>
            <person name="Watkin E.L.J."/>
        </authorList>
    </citation>
    <scope>NUCLEOTIDE SEQUENCE [LARGE SCALE GENOMIC DNA]</scope>
    <source>
        <strain evidence="2 3">V8</strain>
    </source>
</reference>
<gene>
    <name evidence="2" type="ORF">BW247_16055</name>
</gene>
<accession>A0A1P8UKN8</accession>
<keyword evidence="1" id="KW-0732">Signal</keyword>
<proteinExistence type="predicted"/>
<organism evidence="2 3">
    <name type="scientific">Acidihalobacter ferrooxydans</name>
    <dbReference type="NCBI Taxonomy" id="1765967"/>
    <lineage>
        <taxon>Bacteria</taxon>
        <taxon>Pseudomonadati</taxon>
        <taxon>Pseudomonadota</taxon>
        <taxon>Gammaproteobacteria</taxon>
        <taxon>Chromatiales</taxon>
        <taxon>Ectothiorhodospiraceae</taxon>
        <taxon>Acidihalobacter</taxon>
    </lineage>
</organism>
<dbReference type="EMBL" id="CP019434">
    <property type="protein sequence ID" value="APZ44417.1"/>
    <property type="molecule type" value="Genomic_DNA"/>
</dbReference>
<dbReference type="KEGG" id="afy:BW247_16055"/>
<dbReference type="RefSeq" id="WP_076838127.1">
    <property type="nucleotide sequence ID" value="NZ_CP019434.1"/>
</dbReference>
<feature type="chain" id="PRO_5012704315" description="FlgO domain-containing protein" evidence="1">
    <location>
        <begin position="23"/>
        <end position="173"/>
    </location>
</feature>
<evidence type="ECO:0008006" key="4">
    <source>
        <dbReference type="Google" id="ProtNLM"/>
    </source>
</evidence>
<protein>
    <recommendedName>
        <fullName evidence="4">FlgO domain-containing protein</fullName>
    </recommendedName>
</protein>
<evidence type="ECO:0000313" key="2">
    <source>
        <dbReference type="EMBL" id="APZ44417.1"/>
    </source>
</evidence>
<evidence type="ECO:0000313" key="3">
    <source>
        <dbReference type="Proteomes" id="UP000243807"/>
    </source>
</evidence>
<name>A0A1P8UKN8_9GAMM</name>
<dbReference type="Proteomes" id="UP000243807">
    <property type="component" value="Chromosome"/>
</dbReference>
<dbReference type="AlphaFoldDB" id="A0A1P8UKN8"/>
<evidence type="ECO:0000256" key="1">
    <source>
        <dbReference type="SAM" id="SignalP"/>
    </source>
</evidence>